<proteinExistence type="predicted"/>
<dbReference type="PANTHER" id="PTHR43252">
    <property type="entry name" value="TRANSCRIPTIONAL REGULATOR YQJI"/>
    <property type="match status" value="1"/>
</dbReference>
<dbReference type="Proteomes" id="UP000608420">
    <property type="component" value="Unassembled WGS sequence"/>
</dbReference>
<protein>
    <submittedName>
        <fullName evidence="2">PadR family transcriptional regulator</fullName>
    </submittedName>
</protein>
<gene>
    <name evidence="2" type="ORF">GCM10010913_03960</name>
</gene>
<dbReference type="Gene3D" id="1.10.10.10">
    <property type="entry name" value="Winged helix-like DNA-binding domain superfamily/Winged helix DNA-binding domain"/>
    <property type="match status" value="1"/>
</dbReference>
<reference evidence="3" key="1">
    <citation type="journal article" date="2019" name="Int. J. Syst. Evol. Microbiol.">
        <title>The Global Catalogue of Microorganisms (GCM) 10K type strain sequencing project: providing services to taxonomists for standard genome sequencing and annotation.</title>
        <authorList>
            <consortium name="The Broad Institute Genomics Platform"/>
            <consortium name="The Broad Institute Genome Sequencing Center for Infectious Disease"/>
            <person name="Wu L."/>
            <person name="Ma J."/>
        </authorList>
    </citation>
    <scope>NUCLEOTIDE SEQUENCE [LARGE SCALE GENOMIC DNA]</scope>
    <source>
        <strain evidence="3">CGMCC 1.15420</strain>
    </source>
</reference>
<dbReference type="PANTHER" id="PTHR43252:SF7">
    <property type="entry name" value="TRANSCRIPTIONAL REGULATOR YQJI"/>
    <property type="match status" value="1"/>
</dbReference>
<organism evidence="2 3">
    <name type="scientific">Paenibacillus aceti</name>
    <dbReference type="NCBI Taxonomy" id="1820010"/>
    <lineage>
        <taxon>Bacteria</taxon>
        <taxon>Bacillati</taxon>
        <taxon>Bacillota</taxon>
        <taxon>Bacilli</taxon>
        <taxon>Bacillales</taxon>
        <taxon>Paenibacillaceae</taxon>
        <taxon>Paenibacillus</taxon>
    </lineage>
</organism>
<dbReference type="InterPro" id="IPR005149">
    <property type="entry name" value="Tscrpt_reg_PadR_N"/>
</dbReference>
<evidence type="ECO:0000313" key="3">
    <source>
        <dbReference type="Proteomes" id="UP000608420"/>
    </source>
</evidence>
<keyword evidence="3" id="KW-1185">Reference proteome</keyword>
<dbReference type="EMBL" id="BMIW01000002">
    <property type="protein sequence ID" value="GGF85708.1"/>
    <property type="molecule type" value="Genomic_DNA"/>
</dbReference>
<evidence type="ECO:0000313" key="2">
    <source>
        <dbReference type="EMBL" id="GGF85708.1"/>
    </source>
</evidence>
<dbReference type="Pfam" id="PF03551">
    <property type="entry name" value="PadR"/>
    <property type="match status" value="1"/>
</dbReference>
<dbReference type="SUPFAM" id="SSF46785">
    <property type="entry name" value="Winged helix' DNA-binding domain"/>
    <property type="match status" value="1"/>
</dbReference>
<dbReference type="RefSeq" id="WP_120460276.1">
    <property type="nucleotide sequence ID" value="NZ_BMIW01000002.1"/>
</dbReference>
<sequence length="114" mass="13216">MRVDKSLMSGSTTMLILKLLDLKDMYGYQMIQELALRSENVFSLKAGTLYPILHSLEQQGMIESYEQVSDQQRPRKYYRITLKGKEAFKEQQAQWKEYTAIVNRVLGGANYALD</sequence>
<accession>A0ABQ1VQ41</accession>
<dbReference type="InterPro" id="IPR036388">
    <property type="entry name" value="WH-like_DNA-bd_sf"/>
</dbReference>
<feature type="domain" description="Transcription regulator PadR N-terminal" evidence="1">
    <location>
        <begin position="16"/>
        <end position="90"/>
    </location>
</feature>
<dbReference type="InterPro" id="IPR036390">
    <property type="entry name" value="WH_DNA-bd_sf"/>
</dbReference>
<comment type="caution">
    <text evidence="2">The sequence shown here is derived from an EMBL/GenBank/DDBJ whole genome shotgun (WGS) entry which is preliminary data.</text>
</comment>
<name>A0ABQ1VQ41_9BACL</name>
<evidence type="ECO:0000259" key="1">
    <source>
        <dbReference type="Pfam" id="PF03551"/>
    </source>
</evidence>